<organism evidence="1">
    <name type="scientific">marine sediment metagenome</name>
    <dbReference type="NCBI Taxonomy" id="412755"/>
    <lineage>
        <taxon>unclassified sequences</taxon>
        <taxon>metagenomes</taxon>
        <taxon>ecological metagenomes</taxon>
    </lineage>
</organism>
<proteinExistence type="predicted"/>
<name>X1D6R7_9ZZZZ</name>
<protein>
    <recommendedName>
        <fullName evidence="2">Gfo/Idh/MocA-like oxidoreductase bacterial type C-terminal domain-containing protein</fullName>
    </recommendedName>
</protein>
<dbReference type="Gene3D" id="3.30.360.10">
    <property type="entry name" value="Dihydrodipicolinate Reductase, domain 2"/>
    <property type="match status" value="1"/>
</dbReference>
<dbReference type="AlphaFoldDB" id="X1D6R7"/>
<dbReference type="EMBL" id="BART01025730">
    <property type="protein sequence ID" value="GAH03955.1"/>
    <property type="molecule type" value="Genomic_DNA"/>
</dbReference>
<evidence type="ECO:0000313" key="1">
    <source>
        <dbReference type="EMBL" id="GAH03955.1"/>
    </source>
</evidence>
<accession>X1D6R7</accession>
<reference evidence="1" key="1">
    <citation type="journal article" date="2014" name="Front. Microbiol.">
        <title>High frequency of phylogenetically diverse reductive dehalogenase-homologous genes in deep subseafloor sedimentary metagenomes.</title>
        <authorList>
            <person name="Kawai M."/>
            <person name="Futagami T."/>
            <person name="Toyoda A."/>
            <person name="Takaki Y."/>
            <person name="Nishi S."/>
            <person name="Hori S."/>
            <person name="Arai W."/>
            <person name="Tsubouchi T."/>
            <person name="Morono Y."/>
            <person name="Uchiyama I."/>
            <person name="Ito T."/>
            <person name="Fujiyama A."/>
            <person name="Inagaki F."/>
            <person name="Takami H."/>
        </authorList>
    </citation>
    <scope>NUCLEOTIDE SEQUENCE</scope>
    <source>
        <strain evidence="1">Expedition CK06-06</strain>
    </source>
</reference>
<sequence>MFDHYAVEYTFPDGTRLFAQGRHMAGCWGFFGDVIHGAKGSAVLGEGISQPRIFKRHRQTSENVIWQYDGPRCNAYQVEHDLLFHAIRKDKRYNETERSAYAAMAGILGRMAAESGKMLTWEQALASNLELAPGLDRYTMDSDPPVKPNAQGGYPIAMPGQTKVL</sequence>
<gene>
    <name evidence="1" type="ORF">S01H4_46105</name>
</gene>
<comment type="caution">
    <text evidence="1">The sequence shown here is derived from an EMBL/GenBank/DDBJ whole genome shotgun (WGS) entry which is preliminary data.</text>
</comment>
<evidence type="ECO:0008006" key="2">
    <source>
        <dbReference type="Google" id="ProtNLM"/>
    </source>
</evidence>